<dbReference type="Proteomes" id="UP001153555">
    <property type="component" value="Unassembled WGS sequence"/>
</dbReference>
<dbReference type="EMBL" id="CACSLK010016925">
    <property type="protein sequence ID" value="CAA0818300.1"/>
    <property type="molecule type" value="Genomic_DNA"/>
</dbReference>
<sequence>MASFWSHSILRPPTSVPAKTPISGGINLRADYLILRARAPFITAGTLSRPPGAVLPQTYVYPGPIAELQMRLSKEKDTFGDDLQTVVSICAEILSDFLHKDYGGPGTLQIEPFTDMMVALKEEKSSQCTISRSIFVTLGTESCRQGLGNLEHQITTTRMMSVY</sequence>
<reference evidence="1" key="1">
    <citation type="submission" date="2019-12" db="EMBL/GenBank/DDBJ databases">
        <authorList>
            <person name="Scholes J."/>
        </authorList>
    </citation>
    <scope>NUCLEOTIDE SEQUENCE</scope>
</reference>
<dbReference type="OrthoDB" id="1924990at2759"/>
<dbReference type="InterPro" id="IPR039349">
    <property type="entry name" value="PRIN2"/>
</dbReference>
<keyword evidence="2" id="KW-1185">Reference proteome</keyword>
<dbReference type="PANTHER" id="PTHR35987">
    <property type="entry name" value="PROTEIN PLASTID REDOX INSENSITIVE 2, CHLOROPLASTIC-RELATED"/>
    <property type="match status" value="1"/>
</dbReference>
<dbReference type="GO" id="GO:0010468">
    <property type="term" value="P:regulation of gene expression"/>
    <property type="evidence" value="ECO:0007669"/>
    <property type="project" value="InterPro"/>
</dbReference>
<dbReference type="PANTHER" id="PTHR35987:SF3">
    <property type="entry name" value="PROTEIN PLASTID REDOX INSENSITIVE 2-LIKE ISOFORM X1"/>
    <property type="match status" value="1"/>
</dbReference>
<gene>
    <name evidence="1" type="ORF">SHERM_01160</name>
</gene>
<organism evidence="1 2">
    <name type="scientific">Striga hermonthica</name>
    <name type="common">Purple witchweed</name>
    <name type="synonym">Buchnera hermonthica</name>
    <dbReference type="NCBI Taxonomy" id="68872"/>
    <lineage>
        <taxon>Eukaryota</taxon>
        <taxon>Viridiplantae</taxon>
        <taxon>Streptophyta</taxon>
        <taxon>Embryophyta</taxon>
        <taxon>Tracheophyta</taxon>
        <taxon>Spermatophyta</taxon>
        <taxon>Magnoliopsida</taxon>
        <taxon>eudicotyledons</taxon>
        <taxon>Gunneridae</taxon>
        <taxon>Pentapetalae</taxon>
        <taxon>asterids</taxon>
        <taxon>lamiids</taxon>
        <taxon>Lamiales</taxon>
        <taxon>Orobanchaceae</taxon>
        <taxon>Buchnereae</taxon>
        <taxon>Striga</taxon>
    </lineage>
</organism>
<evidence type="ECO:0000313" key="1">
    <source>
        <dbReference type="EMBL" id="CAA0818300.1"/>
    </source>
</evidence>
<accession>A0A9N7MXY9</accession>
<protein>
    <submittedName>
        <fullName evidence="1">Uncharacterized protein</fullName>
    </submittedName>
</protein>
<evidence type="ECO:0000313" key="2">
    <source>
        <dbReference type="Proteomes" id="UP001153555"/>
    </source>
</evidence>
<comment type="caution">
    <text evidence="1">The sequence shown here is derived from an EMBL/GenBank/DDBJ whole genome shotgun (WGS) entry which is preliminary data.</text>
</comment>
<dbReference type="AlphaFoldDB" id="A0A9N7MXY9"/>
<proteinExistence type="predicted"/>
<name>A0A9N7MXY9_STRHE</name>